<gene>
    <name evidence="8" type="ORF">ACFSQJ_01145</name>
</gene>
<keyword evidence="9" id="KW-1185">Reference proteome</keyword>
<dbReference type="InterPro" id="IPR004960">
    <property type="entry name" value="LipA_acyltrans"/>
</dbReference>
<comment type="subcellular location">
    <subcellularLocation>
        <location evidence="1">Cell inner membrane</location>
    </subcellularLocation>
</comment>
<dbReference type="GO" id="GO:0016746">
    <property type="term" value="F:acyltransferase activity"/>
    <property type="evidence" value="ECO:0007669"/>
    <property type="project" value="UniProtKB-KW"/>
</dbReference>
<evidence type="ECO:0000256" key="3">
    <source>
        <dbReference type="ARBA" id="ARBA00022519"/>
    </source>
</evidence>
<keyword evidence="5 7" id="KW-0472">Membrane</keyword>
<dbReference type="PANTHER" id="PTHR30606:SF10">
    <property type="entry name" value="PHOSPHATIDYLINOSITOL MANNOSIDE ACYLTRANSFERASE"/>
    <property type="match status" value="1"/>
</dbReference>
<keyword evidence="6 8" id="KW-0012">Acyltransferase</keyword>
<keyword evidence="2" id="KW-1003">Cell membrane</keyword>
<sequence length="302" mass="35692">MQLLVFVLAYPFLWFISILPHRLFYGFSDLIFILIYHVIGYRRKVVESNLKLVFPQKPIEERKRIEKEFYKHLCDSFLEMVKTMNLSKEAVAKKYDIQNVELIQEIEKEKSILVVCSHYANWEWNVSLNNYVKSKGYAVYTKINNTYFDSWSRKVRARWNTTLITQQETVKTIVKNKRDGIKGIFGMVSDQSPQVSRSQYWKEFMGIRVPVINGAETLARKMDLAVVFLKVSKVKRGYYKAEISTITANAPSTEKGEITDQFIKLAEQQIYERPEHYLWTHKRWKHRGKEAQRAQVLAKKSK</sequence>
<evidence type="ECO:0000256" key="6">
    <source>
        <dbReference type="ARBA" id="ARBA00023315"/>
    </source>
</evidence>
<keyword evidence="4" id="KW-0808">Transferase</keyword>
<dbReference type="EMBL" id="JBHULB010000005">
    <property type="protein sequence ID" value="MFD2585512.1"/>
    <property type="molecule type" value="Genomic_DNA"/>
</dbReference>
<dbReference type="PANTHER" id="PTHR30606">
    <property type="entry name" value="LIPID A BIOSYNTHESIS LAUROYL ACYLTRANSFERASE"/>
    <property type="match status" value="1"/>
</dbReference>
<keyword evidence="7" id="KW-0812">Transmembrane</keyword>
<dbReference type="RefSeq" id="WP_377764910.1">
    <property type="nucleotide sequence ID" value="NZ_JBHULB010000005.1"/>
</dbReference>
<evidence type="ECO:0000313" key="8">
    <source>
        <dbReference type="EMBL" id="MFD2585512.1"/>
    </source>
</evidence>
<comment type="caution">
    <text evidence="8">The sequence shown here is derived from an EMBL/GenBank/DDBJ whole genome shotgun (WGS) entry which is preliminary data.</text>
</comment>
<dbReference type="CDD" id="cd07984">
    <property type="entry name" value="LPLAT_LABLAT-like"/>
    <property type="match status" value="1"/>
</dbReference>
<dbReference type="Proteomes" id="UP001597526">
    <property type="component" value="Unassembled WGS sequence"/>
</dbReference>
<dbReference type="Pfam" id="PF03279">
    <property type="entry name" value="Lip_A_acyltrans"/>
    <property type="match status" value="1"/>
</dbReference>
<proteinExistence type="predicted"/>
<reference evidence="9" key="1">
    <citation type="journal article" date="2019" name="Int. J. Syst. Evol. Microbiol.">
        <title>The Global Catalogue of Microorganisms (GCM) 10K type strain sequencing project: providing services to taxonomists for standard genome sequencing and annotation.</title>
        <authorList>
            <consortium name="The Broad Institute Genomics Platform"/>
            <consortium name="The Broad Institute Genome Sequencing Center for Infectious Disease"/>
            <person name="Wu L."/>
            <person name="Ma J."/>
        </authorList>
    </citation>
    <scope>NUCLEOTIDE SEQUENCE [LARGE SCALE GENOMIC DNA]</scope>
    <source>
        <strain evidence="9">KCTC 52368</strain>
    </source>
</reference>
<feature type="transmembrane region" description="Helical" evidence="7">
    <location>
        <begin position="12"/>
        <end position="39"/>
    </location>
</feature>
<organism evidence="8 9">
    <name type="scientific">Croceitalea marina</name>
    <dbReference type="NCBI Taxonomy" id="1775166"/>
    <lineage>
        <taxon>Bacteria</taxon>
        <taxon>Pseudomonadati</taxon>
        <taxon>Bacteroidota</taxon>
        <taxon>Flavobacteriia</taxon>
        <taxon>Flavobacteriales</taxon>
        <taxon>Flavobacteriaceae</taxon>
        <taxon>Croceitalea</taxon>
    </lineage>
</organism>
<evidence type="ECO:0000256" key="7">
    <source>
        <dbReference type="SAM" id="Phobius"/>
    </source>
</evidence>
<evidence type="ECO:0000256" key="5">
    <source>
        <dbReference type="ARBA" id="ARBA00023136"/>
    </source>
</evidence>
<evidence type="ECO:0000256" key="1">
    <source>
        <dbReference type="ARBA" id="ARBA00004533"/>
    </source>
</evidence>
<protein>
    <submittedName>
        <fullName evidence="8">Lysophospholipid acyltransferase family protein</fullName>
    </submittedName>
</protein>
<dbReference type="PIRSF" id="PIRSF026649">
    <property type="entry name" value="MsbB"/>
    <property type="match status" value="1"/>
</dbReference>
<evidence type="ECO:0000313" key="9">
    <source>
        <dbReference type="Proteomes" id="UP001597526"/>
    </source>
</evidence>
<evidence type="ECO:0000256" key="4">
    <source>
        <dbReference type="ARBA" id="ARBA00022679"/>
    </source>
</evidence>
<keyword evidence="7" id="KW-1133">Transmembrane helix</keyword>
<accession>A0ABW5MQV8</accession>
<keyword evidence="3" id="KW-0997">Cell inner membrane</keyword>
<name>A0ABW5MQV8_9FLAO</name>
<evidence type="ECO:0000256" key="2">
    <source>
        <dbReference type="ARBA" id="ARBA00022475"/>
    </source>
</evidence>